<dbReference type="AlphaFoldDB" id="A0A6B9FGB1"/>
<name>A0A6B9FGB1_9EURY</name>
<dbReference type="SUPFAM" id="SSF53649">
    <property type="entry name" value="Alkaline phosphatase-like"/>
    <property type="match status" value="1"/>
</dbReference>
<keyword evidence="4" id="KW-1185">Reference proteome</keyword>
<evidence type="ECO:0000313" key="3">
    <source>
        <dbReference type="EMBL" id="QGX96470.1"/>
    </source>
</evidence>
<dbReference type="EMBL" id="CP034345">
    <property type="protein sequence ID" value="QGX96470.1"/>
    <property type="molecule type" value="Genomic_DNA"/>
</dbReference>
<comment type="similarity">
    <text evidence="1">Belongs to the sulfatase family.</text>
</comment>
<evidence type="ECO:0000313" key="4">
    <source>
        <dbReference type="Proteomes" id="UP000428325"/>
    </source>
</evidence>
<organism evidence="3 4">
    <name type="scientific">Haloplanus rallus</name>
    <dbReference type="NCBI Taxonomy" id="1816183"/>
    <lineage>
        <taxon>Archaea</taxon>
        <taxon>Methanobacteriati</taxon>
        <taxon>Methanobacteriota</taxon>
        <taxon>Stenosarchaea group</taxon>
        <taxon>Halobacteria</taxon>
        <taxon>Halobacteriales</taxon>
        <taxon>Haloferacaceae</taxon>
        <taxon>Haloplanus</taxon>
    </lineage>
</organism>
<feature type="domain" description="Sulfatase N-terminal" evidence="2">
    <location>
        <begin position="7"/>
        <end position="348"/>
    </location>
</feature>
<dbReference type="InterPro" id="IPR017850">
    <property type="entry name" value="Alkaline_phosphatase_core_sf"/>
</dbReference>
<evidence type="ECO:0000259" key="2">
    <source>
        <dbReference type="Pfam" id="PF00884"/>
    </source>
</evidence>
<evidence type="ECO:0000256" key="1">
    <source>
        <dbReference type="ARBA" id="ARBA00008779"/>
    </source>
</evidence>
<dbReference type="Proteomes" id="UP000428325">
    <property type="component" value="Chromosome"/>
</dbReference>
<dbReference type="GO" id="GO:0004065">
    <property type="term" value="F:arylsulfatase activity"/>
    <property type="evidence" value="ECO:0007669"/>
    <property type="project" value="TreeGrafter"/>
</dbReference>
<gene>
    <name evidence="3" type="ORF">EI982_17640</name>
</gene>
<dbReference type="Gene3D" id="3.40.720.10">
    <property type="entry name" value="Alkaline Phosphatase, subunit A"/>
    <property type="match status" value="1"/>
</dbReference>
<dbReference type="PANTHER" id="PTHR42693:SF33">
    <property type="entry name" value="ARYLSULFATASE"/>
    <property type="match status" value="1"/>
</dbReference>
<dbReference type="InterPro" id="IPR050738">
    <property type="entry name" value="Sulfatase"/>
</dbReference>
<dbReference type="KEGG" id="hra:EI982_17640"/>
<accession>A0A6B9FGB1</accession>
<proteinExistence type="inferred from homology"/>
<sequence length="461" mass="52412">MSGMSAPNILLISIDSLRSDFCSFLNDSERTMDFLDDLAGESTVFERAISPSTWTLPVHASVFTGLYPFEHGLNDGETILGDHPTLAEILVERGYTARSFTHNDWFRTSGMARGFDHEHTRMPGMVQHGFDNLRDGVRDRDSSSITKGTKQLLEAVPVKARKAFFRHRLKGARTVTKAIRRLKSDDAPFCHMVHLNDVHHAYRPHIDYYRKFGEEGLINLHKNVLYQQELKRKRDGIETGNYDIDEDRLELMIDLYRGSILQVDAQIERLVDSLIETGEYENTVIVVFGDHGDLLGERGRFGHGSPICDELVRVPLLIRDPTGQLEASRRSDPAQLNDLYPTLLKLIGESPPPTHSLPLQSDSRDAAFVHYRSGKLNQSSDALDFPESEFPPFKQAAIWKAPDSKLVYYPDEDRYRHDEEMNTDLLPELRAHLENLDPVPARGEKELSANVRSNLKQMGYL</sequence>
<dbReference type="InterPro" id="IPR000917">
    <property type="entry name" value="Sulfatase_N"/>
</dbReference>
<protein>
    <recommendedName>
        <fullName evidence="2">Sulfatase N-terminal domain-containing protein</fullName>
    </recommendedName>
</protein>
<dbReference type="CDD" id="cd16148">
    <property type="entry name" value="sulfatase_like"/>
    <property type="match status" value="1"/>
</dbReference>
<dbReference type="PANTHER" id="PTHR42693">
    <property type="entry name" value="ARYLSULFATASE FAMILY MEMBER"/>
    <property type="match status" value="1"/>
</dbReference>
<reference evidence="3 4" key="1">
    <citation type="submission" date="2018-12" db="EMBL/GenBank/DDBJ databases">
        <title>Complete genome sequence of Haloplanus rallus MBLA0036.</title>
        <authorList>
            <person name="Nam Y.-d."/>
            <person name="Kang J."/>
            <person name="Chung W.-H."/>
            <person name="Park Y.S."/>
        </authorList>
    </citation>
    <scope>NUCLEOTIDE SEQUENCE [LARGE SCALE GENOMIC DNA]</scope>
    <source>
        <strain evidence="3 4">MBLA0036</strain>
    </source>
</reference>
<dbReference type="Pfam" id="PF00884">
    <property type="entry name" value="Sulfatase"/>
    <property type="match status" value="1"/>
</dbReference>